<dbReference type="EMBL" id="BMAO01007134">
    <property type="protein sequence ID" value="GFR13864.1"/>
    <property type="molecule type" value="Genomic_DNA"/>
</dbReference>
<accession>A0A8X6I1S0</accession>
<dbReference type="Proteomes" id="UP000887116">
    <property type="component" value="Unassembled WGS sequence"/>
</dbReference>
<organism evidence="1 2">
    <name type="scientific">Trichonephila clavata</name>
    <name type="common">Joro spider</name>
    <name type="synonym">Nephila clavata</name>
    <dbReference type="NCBI Taxonomy" id="2740835"/>
    <lineage>
        <taxon>Eukaryota</taxon>
        <taxon>Metazoa</taxon>
        <taxon>Ecdysozoa</taxon>
        <taxon>Arthropoda</taxon>
        <taxon>Chelicerata</taxon>
        <taxon>Arachnida</taxon>
        <taxon>Araneae</taxon>
        <taxon>Araneomorphae</taxon>
        <taxon>Entelegynae</taxon>
        <taxon>Araneoidea</taxon>
        <taxon>Nephilidae</taxon>
        <taxon>Trichonephila</taxon>
    </lineage>
</organism>
<proteinExistence type="predicted"/>
<keyword evidence="2" id="KW-1185">Reference proteome</keyword>
<sequence>MAESDDDVFFAAVENQCKIIESALQSKCNMNQHIREEARQVLGELKSSVYRNFVMIKSEKFVEACKESLKDAMLDLPKKTYSSVVAQSLGEKLNEPPRKASCCSVLIAAQELQFW</sequence>
<evidence type="ECO:0000313" key="1">
    <source>
        <dbReference type="EMBL" id="GFR13864.1"/>
    </source>
</evidence>
<name>A0A8X6I1S0_TRICU</name>
<dbReference type="OrthoDB" id="6447031at2759"/>
<evidence type="ECO:0000313" key="2">
    <source>
        <dbReference type="Proteomes" id="UP000887116"/>
    </source>
</evidence>
<dbReference type="AlphaFoldDB" id="A0A8X6I1S0"/>
<protein>
    <submittedName>
        <fullName evidence="1">Uncharacterized protein</fullName>
    </submittedName>
</protein>
<comment type="caution">
    <text evidence="1">The sequence shown here is derived from an EMBL/GenBank/DDBJ whole genome shotgun (WGS) entry which is preliminary data.</text>
</comment>
<reference evidence="1" key="1">
    <citation type="submission" date="2020-07" db="EMBL/GenBank/DDBJ databases">
        <title>Multicomponent nature underlies the extraordinary mechanical properties of spider dragline silk.</title>
        <authorList>
            <person name="Kono N."/>
            <person name="Nakamura H."/>
            <person name="Mori M."/>
            <person name="Yoshida Y."/>
            <person name="Ohtoshi R."/>
            <person name="Malay A.D."/>
            <person name="Moran D.A.P."/>
            <person name="Tomita M."/>
            <person name="Numata K."/>
            <person name="Arakawa K."/>
        </authorList>
    </citation>
    <scope>NUCLEOTIDE SEQUENCE</scope>
</reference>
<gene>
    <name evidence="1" type="ORF">TNCT_714761</name>
</gene>